<proteinExistence type="predicted"/>
<protein>
    <submittedName>
        <fullName evidence="1">Uncharacterized protein</fullName>
    </submittedName>
</protein>
<dbReference type="AlphaFoldDB" id="A0ABD1W7L4"/>
<name>A0ABD1W7L4_9LAMI</name>
<sequence length="107" mass="12695">MLGLADVPRMFGRIITRKRHHTQIVQLRELGQVRREWAIEVVERGLRVRRRVRLERVLDGRTPKMEAAGRRRTITRSFSHRTPCQLHVVVWTVFDEQIRENGDEESG</sequence>
<dbReference type="EMBL" id="JBFOLJ010000004">
    <property type="protein sequence ID" value="KAL2545629.1"/>
    <property type="molecule type" value="Genomic_DNA"/>
</dbReference>
<comment type="caution">
    <text evidence="1">The sequence shown here is derived from an EMBL/GenBank/DDBJ whole genome shotgun (WGS) entry which is preliminary data.</text>
</comment>
<evidence type="ECO:0000313" key="2">
    <source>
        <dbReference type="Proteomes" id="UP001604277"/>
    </source>
</evidence>
<organism evidence="1 2">
    <name type="scientific">Forsythia ovata</name>
    <dbReference type="NCBI Taxonomy" id="205694"/>
    <lineage>
        <taxon>Eukaryota</taxon>
        <taxon>Viridiplantae</taxon>
        <taxon>Streptophyta</taxon>
        <taxon>Embryophyta</taxon>
        <taxon>Tracheophyta</taxon>
        <taxon>Spermatophyta</taxon>
        <taxon>Magnoliopsida</taxon>
        <taxon>eudicotyledons</taxon>
        <taxon>Gunneridae</taxon>
        <taxon>Pentapetalae</taxon>
        <taxon>asterids</taxon>
        <taxon>lamiids</taxon>
        <taxon>Lamiales</taxon>
        <taxon>Oleaceae</taxon>
        <taxon>Forsythieae</taxon>
        <taxon>Forsythia</taxon>
    </lineage>
</organism>
<reference evidence="2" key="1">
    <citation type="submission" date="2024-07" db="EMBL/GenBank/DDBJ databases">
        <title>Two chromosome-level genome assemblies of Korean endemic species Abeliophyllum distichum and Forsythia ovata (Oleaceae).</title>
        <authorList>
            <person name="Jang H."/>
        </authorList>
    </citation>
    <scope>NUCLEOTIDE SEQUENCE [LARGE SCALE GENOMIC DNA]</scope>
</reference>
<dbReference type="Proteomes" id="UP001604277">
    <property type="component" value="Unassembled WGS sequence"/>
</dbReference>
<evidence type="ECO:0000313" key="1">
    <source>
        <dbReference type="EMBL" id="KAL2545629.1"/>
    </source>
</evidence>
<keyword evidence="2" id="KW-1185">Reference proteome</keyword>
<accession>A0ABD1W7L4</accession>
<gene>
    <name evidence="1" type="ORF">Fot_14862</name>
</gene>